<dbReference type="AlphaFoldDB" id="C8PN60"/>
<feature type="domain" description="Cache" evidence="6">
    <location>
        <begin position="5"/>
        <end position="101"/>
    </location>
</feature>
<dbReference type="GO" id="GO:0005886">
    <property type="term" value="C:plasma membrane"/>
    <property type="evidence" value="ECO:0007669"/>
    <property type="project" value="UniProtKB-SubCell"/>
</dbReference>
<comment type="subcellular location">
    <subcellularLocation>
        <location evidence="1">Cell membrane</location>
        <topology evidence="1">Multi-pass membrane protein</topology>
    </subcellularLocation>
</comment>
<name>C8PN60_9SPIR</name>
<dbReference type="CDD" id="cd18773">
    <property type="entry name" value="PDC1_HK_sensor"/>
    <property type="match status" value="1"/>
</dbReference>
<accession>C8PN60</accession>
<comment type="caution">
    <text evidence="7">The sequence shown here is derived from an EMBL/GenBank/DDBJ whole genome shotgun (WGS) entry which is preliminary data.</text>
</comment>
<evidence type="ECO:0000259" key="6">
    <source>
        <dbReference type="Pfam" id="PF02743"/>
    </source>
</evidence>
<keyword evidence="3" id="KW-0812">Transmembrane</keyword>
<evidence type="ECO:0000313" key="7">
    <source>
        <dbReference type="EMBL" id="EEV21203.1"/>
    </source>
</evidence>
<evidence type="ECO:0000313" key="8">
    <source>
        <dbReference type="Proteomes" id="UP000004509"/>
    </source>
</evidence>
<dbReference type="Gene3D" id="3.30.450.20">
    <property type="entry name" value="PAS domain"/>
    <property type="match status" value="1"/>
</dbReference>
<proteinExistence type="predicted"/>
<sequence>MNFFLSTPYPSNKDGSLVCTIAAPIYGKDKTIIGTIATVYDGLKIYETIRNIKIGETGEVYILDQNGVTIADSNVALIYSQENSYIKSQSDKSLESVGLFEHKAVQSASSGSGSYKYEGANKRRRIRKDPDNGLDTYYNRLSAKIHGCS</sequence>
<keyword evidence="2" id="KW-1003">Cell membrane</keyword>
<keyword evidence="5" id="KW-0472">Membrane</keyword>
<gene>
    <name evidence="7" type="ORF">TREVI0001_1564</name>
</gene>
<evidence type="ECO:0000256" key="2">
    <source>
        <dbReference type="ARBA" id="ARBA00022475"/>
    </source>
</evidence>
<dbReference type="eggNOG" id="COG0840">
    <property type="taxonomic scope" value="Bacteria"/>
</dbReference>
<evidence type="ECO:0000256" key="1">
    <source>
        <dbReference type="ARBA" id="ARBA00004651"/>
    </source>
</evidence>
<reference evidence="7 8" key="1">
    <citation type="submission" date="2009-07" db="EMBL/GenBank/DDBJ databases">
        <authorList>
            <person name="Madupu R."/>
            <person name="Sebastian Y."/>
            <person name="Durkin A.S."/>
            <person name="Torralba M."/>
            <person name="Methe B."/>
            <person name="Sutton G.G."/>
            <person name="Strausberg R.L."/>
            <person name="Nelson K.E."/>
        </authorList>
    </citation>
    <scope>NUCLEOTIDE SEQUENCE [LARGE SCALE GENOMIC DNA]</scope>
    <source>
        <strain evidence="7 8">ATCC 35580</strain>
    </source>
</reference>
<dbReference type="Proteomes" id="UP000004509">
    <property type="component" value="Unassembled WGS sequence"/>
</dbReference>
<dbReference type="InterPro" id="IPR033479">
    <property type="entry name" value="dCache_1"/>
</dbReference>
<evidence type="ECO:0000256" key="5">
    <source>
        <dbReference type="ARBA" id="ARBA00023136"/>
    </source>
</evidence>
<evidence type="ECO:0000256" key="4">
    <source>
        <dbReference type="ARBA" id="ARBA00022989"/>
    </source>
</evidence>
<keyword evidence="4" id="KW-1133">Transmembrane helix</keyword>
<protein>
    <submittedName>
        <fullName evidence="7">Cache domain protein</fullName>
    </submittedName>
</protein>
<dbReference type="EMBL" id="ACYH01000012">
    <property type="protein sequence ID" value="EEV21203.1"/>
    <property type="molecule type" value="Genomic_DNA"/>
</dbReference>
<organism evidence="7 8">
    <name type="scientific">Treponema vincentii ATCC 35580</name>
    <dbReference type="NCBI Taxonomy" id="596324"/>
    <lineage>
        <taxon>Bacteria</taxon>
        <taxon>Pseudomonadati</taxon>
        <taxon>Spirochaetota</taxon>
        <taxon>Spirochaetia</taxon>
        <taxon>Spirochaetales</taxon>
        <taxon>Treponemataceae</taxon>
        <taxon>Treponema</taxon>
    </lineage>
</organism>
<dbReference type="Pfam" id="PF02743">
    <property type="entry name" value="dCache_1"/>
    <property type="match status" value="1"/>
</dbReference>
<dbReference type="STRING" id="596324.TREVI0001_1564"/>
<evidence type="ECO:0000256" key="3">
    <source>
        <dbReference type="ARBA" id="ARBA00022692"/>
    </source>
</evidence>